<dbReference type="GO" id="GO:0006310">
    <property type="term" value="P:DNA recombination"/>
    <property type="evidence" value="ECO:0007669"/>
    <property type="project" value="UniProtKB-KW"/>
</dbReference>
<evidence type="ECO:0000313" key="6">
    <source>
        <dbReference type="EMBL" id="AHZ68752.1"/>
    </source>
</evidence>
<dbReference type="AlphaFoldDB" id="A0A024E7K1"/>
<dbReference type="InterPro" id="IPR050090">
    <property type="entry name" value="Tyrosine_recombinase_XerCD"/>
</dbReference>
<dbReference type="GO" id="GO:0015074">
    <property type="term" value="P:DNA integration"/>
    <property type="evidence" value="ECO:0007669"/>
    <property type="project" value="UniProtKB-KW"/>
</dbReference>
<dbReference type="InterPro" id="IPR013762">
    <property type="entry name" value="Integrase-like_cat_sf"/>
</dbReference>
<evidence type="ECO:0000256" key="2">
    <source>
        <dbReference type="ARBA" id="ARBA00022908"/>
    </source>
</evidence>
<dbReference type="PANTHER" id="PTHR30349:SF41">
    <property type="entry name" value="INTEGRASE_RECOMBINASE PROTEIN MJ0367-RELATED"/>
    <property type="match status" value="1"/>
</dbReference>
<feature type="domain" description="Tyr recombinase" evidence="5">
    <location>
        <begin position="192"/>
        <end position="442"/>
    </location>
</feature>
<evidence type="ECO:0000256" key="1">
    <source>
        <dbReference type="ARBA" id="ARBA00008857"/>
    </source>
</evidence>
<protein>
    <recommendedName>
        <fullName evidence="5">Tyr recombinase domain-containing protein</fullName>
    </recommendedName>
</protein>
<dbReference type="GO" id="GO:0003677">
    <property type="term" value="F:DNA binding"/>
    <property type="evidence" value="ECO:0007669"/>
    <property type="project" value="UniProtKB-KW"/>
</dbReference>
<name>A0A024E7K1_9PSED</name>
<dbReference type="InterPro" id="IPR011010">
    <property type="entry name" value="DNA_brk_join_enz"/>
</dbReference>
<proteinExistence type="inferred from homology"/>
<evidence type="ECO:0000259" key="5">
    <source>
        <dbReference type="PROSITE" id="PS51898"/>
    </source>
</evidence>
<organism evidence="6 7">
    <name type="scientific">Pseudomonas mandelii JR-1</name>
    <dbReference type="NCBI Taxonomy" id="1147786"/>
    <lineage>
        <taxon>Bacteria</taxon>
        <taxon>Pseudomonadati</taxon>
        <taxon>Pseudomonadota</taxon>
        <taxon>Gammaproteobacteria</taxon>
        <taxon>Pseudomonadales</taxon>
        <taxon>Pseudomonadaceae</taxon>
        <taxon>Pseudomonas</taxon>
    </lineage>
</organism>
<accession>A0A024E7K1</accession>
<dbReference type="OrthoDB" id="2078692at2"/>
<dbReference type="Proteomes" id="UP000026913">
    <property type="component" value="Chromosome"/>
</dbReference>
<dbReference type="InterPro" id="IPR002104">
    <property type="entry name" value="Integrase_catalytic"/>
</dbReference>
<dbReference type="Pfam" id="PF00589">
    <property type="entry name" value="Phage_integrase"/>
    <property type="match status" value="1"/>
</dbReference>
<dbReference type="HOGENOM" id="CLU_042658_0_0_6"/>
<dbReference type="NCBIfam" id="NF040693">
    <property type="entry name" value="recomb_GmtY"/>
    <property type="match status" value="1"/>
</dbReference>
<dbReference type="Gene3D" id="1.10.443.10">
    <property type="entry name" value="Intergrase catalytic core"/>
    <property type="match status" value="1"/>
</dbReference>
<dbReference type="KEGG" id="pman:OU5_1673"/>
<keyword evidence="2" id="KW-0229">DNA integration</keyword>
<reference evidence="6 7" key="1">
    <citation type="journal article" date="2012" name="J. Bacteriol.">
        <title>Genome sequence of cold-adapted Pseudomonas mandelii strain JR-1.</title>
        <authorList>
            <person name="Jang S.H."/>
            <person name="Kim J."/>
            <person name="Kim J."/>
            <person name="Hong S."/>
            <person name="Lee C."/>
        </authorList>
    </citation>
    <scope>NUCLEOTIDE SEQUENCE [LARGE SCALE GENOMIC DNA]</scope>
    <source>
        <strain evidence="6 7">JR-1</strain>
    </source>
</reference>
<comment type="similarity">
    <text evidence="1">Belongs to the 'phage' integrase family.</text>
</comment>
<gene>
    <name evidence="6" type="ORF">OU5_1673</name>
</gene>
<evidence type="ECO:0000256" key="3">
    <source>
        <dbReference type="ARBA" id="ARBA00023125"/>
    </source>
</evidence>
<dbReference type="EMBL" id="CP005960">
    <property type="protein sequence ID" value="AHZ68752.1"/>
    <property type="molecule type" value="Genomic_DNA"/>
</dbReference>
<evidence type="ECO:0000313" key="7">
    <source>
        <dbReference type="Proteomes" id="UP000026913"/>
    </source>
</evidence>
<dbReference type="PANTHER" id="PTHR30349">
    <property type="entry name" value="PHAGE INTEGRASE-RELATED"/>
    <property type="match status" value="1"/>
</dbReference>
<dbReference type="PROSITE" id="PS51898">
    <property type="entry name" value="TYR_RECOMBINASE"/>
    <property type="match status" value="1"/>
</dbReference>
<dbReference type="RefSeq" id="WP_010461609.1">
    <property type="nucleotide sequence ID" value="NZ_CP005960.1"/>
</dbReference>
<keyword evidence="3" id="KW-0238">DNA-binding</keyword>
<keyword evidence="4" id="KW-0233">DNA recombination</keyword>
<evidence type="ECO:0000256" key="4">
    <source>
        <dbReference type="ARBA" id="ARBA00023172"/>
    </source>
</evidence>
<dbReference type="CDD" id="cd00397">
    <property type="entry name" value="DNA_BRE_C"/>
    <property type="match status" value="1"/>
</dbReference>
<sequence>MAYVLKVKARYRNDNTGREVRLPALVTESGLLISHLRYLASKLSRGQSWRDKVTQAVKLLIEYINANEGRFEQSTELFRAFDECLRMGTINPSDLSDPSGLYWSPRTAEDADYLTVCLTGYTDWLTKESDHEIKRANPFRLATSTEQRLNWAAYYNKHDRVFLNHLDSREDAREKNRFVREIARRQKPFYEEEVKRFPDDKILPLLDFGFIRADRRRETNPDRAADFKSRAITLLMHYGGVRKSEALHLYLTDIDIDRKRSEAIVRIYHPSNGASPDKAYSTRREYLAKKYLLVPRTDYLKSERLHLGWKDPVLTREKFFKVEFYPPHKATEFLLTFRKYLQYQRVEPHGQDHPYAFTNSKGEPETIKNFQRLHKAAVNRIGLNHEKYLGTTEHGHRHAYGYRLASNGFAQHEIQKSMHHQSPDSCLVYIQMTNKELREKMESTVENYGQQ</sequence>
<dbReference type="SUPFAM" id="SSF56349">
    <property type="entry name" value="DNA breaking-rejoining enzymes"/>
    <property type="match status" value="1"/>
</dbReference>